<dbReference type="InterPro" id="IPR041468">
    <property type="entry name" value="HTH_ParB/Spo0J"/>
</dbReference>
<evidence type="ECO:0000313" key="5">
    <source>
        <dbReference type="EMBL" id="MBP2371718.1"/>
    </source>
</evidence>
<evidence type="ECO:0000256" key="3">
    <source>
        <dbReference type="SAM" id="MobiDB-lite"/>
    </source>
</evidence>
<dbReference type="Gene3D" id="3.90.1530.30">
    <property type="match status" value="1"/>
</dbReference>
<dbReference type="InterPro" id="IPR004437">
    <property type="entry name" value="ParB/RepB/Spo0J"/>
</dbReference>
<evidence type="ECO:0000313" key="6">
    <source>
        <dbReference type="Proteomes" id="UP001519295"/>
    </source>
</evidence>
<gene>
    <name evidence="5" type="ORF">JOF36_007491</name>
</gene>
<dbReference type="InterPro" id="IPR036086">
    <property type="entry name" value="ParB/Sulfiredoxin_sf"/>
</dbReference>
<evidence type="ECO:0000256" key="1">
    <source>
        <dbReference type="ARBA" id="ARBA00006295"/>
    </source>
</evidence>
<dbReference type="InterPro" id="IPR050336">
    <property type="entry name" value="Chromosome_partition/occlusion"/>
</dbReference>
<feature type="region of interest" description="Disordered" evidence="3">
    <location>
        <begin position="1"/>
        <end position="56"/>
    </location>
</feature>
<dbReference type="NCBIfam" id="TIGR00180">
    <property type="entry name" value="parB_part"/>
    <property type="match status" value="1"/>
</dbReference>
<dbReference type="Proteomes" id="UP001519295">
    <property type="component" value="Unassembled WGS sequence"/>
</dbReference>
<dbReference type="PANTHER" id="PTHR33375:SF1">
    <property type="entry name" value="CHROMOSOME-PARTITIONING PROTEIN PARB-RELATED"/>
    <property type="match status" value="1"/>
</dbReference>
<sequence length="336" mass="35869">MGKRVNLAELAREEVPADYSLPATPTSGAEPTPTETPTTVEPPAPVSEPEPGPDTAMLPVADIVSNPLNQRSGHDDEDAEFYELVATIRGHGVLQPIVVCSASAFAARYTDQQSAVDGATWVALIGNRRLRAATIAGLERIPALVNDDRIASMYEVMLVENSHRKSLGPLHEAIAMQRLLTEADITQRALATRIGRTAMYVSQRMALLGLIPALREALEIGTLKVEQARQFGGLPEDQQELIAAAGPPYRKPTLGSPLPGGQIPRRTRRSIAVSSPARAAVSIREVFTETERAELIRLLSEPGDPSQASASTEAVARTEPESATEPDPASPTAQAS</sequence>
<dbReference type="SUPFAM" id="SSF110849">
    <property type="entry name" value="ParB/Sulfiredoxin"/>
    <property type="match status" value="1"/>
</dbReference>
<feature type="compositionally biased region" description="Pro residues" evidence="3">
    <location>
        <begin position="40"/>
        <end position="52"/>
    </location>
</feature>
<dbReference type="SUPFAM" id="SSF109709">
    <property type="entry name" value="KorB DNA-binding domain-like"/>
    <property type="match status" value="1"/>
</dbReference>
<organism evidence="5 6">
    <name type="scientific">Pseudonocardia parietis</name>
    <dbReference type="NCBI Taxonomy" id="570936"/>
    <lineage>
        <taxon>Bacteria</taxon>
        <taxon>Bacillati</taxon>
        <taxon>Actinomycetota</taxon>
        <taxon>Actinomycetes</taxon>
        <taxon>Pseudonocardiales</taxon>
        <taxon>Pseudonocardiaceae</taxon>
        <taxon>Pseudonocardia</taxon>
    </lineage>
</organism>
<dbReference type="EMBL" id="JAGINU010000004">
    <property type="protein sequence ID" value="MBP2371718.1"/>
    <property type="molecule type" value="Genomic_DNA"/>
</dbReference>
<dbReference type="Pfam" id="PF17762">
    <property type="entry name" value="HTH_ParB"/>
    <property type="match status" value="1"/>
</dbReference>
<comment type="similarity">
    <text evidence="1">Belongs to the ParB family.</text>
</comment>
<feature type="region of interest" description="Disordered" evidence="3">
    <location>
        <begin position="298"/>
        <end position="336"/>
    </location>
</feature>
<dbReference type="SMART" id="SM00470">
    <property type="entry name" value="ParB"/>
    <property type="match status" value="1"/>
</dbReference>
<evidence type="ECO:0000256" key="2">
    <source>
        <dbReference type="ARBA" id="ARBA00022829"/>
    </source>
</evidence>
<keyword evidence="2" id="KW-0159">Chromosome partition</keyword>
<proteinExistence type="inferred from homology"/>
<dbReference type="PANTHER" id="PTHR33375">
    <property type="entry name" value="CHROMOSOME-PARTITIONING PROTEIN PARB-RELATED"/>
    <property type="match status" value="1"/>
</dbReference>
<protein>
    <submittedName>
        <fullName evidence="5">ParB family chromosome partitioning protein</fullName>
    </submittedName>
</protein>
<comment type="caution">
    <text evidence="5">The sequence shown here is derived from an EMBL/GenBank/DDBJ whole genome shotgun (WGS) entry which is preliminary data.</text>
</comment>
<evidence type="ECO:0000259" key="4">
    <source>
        <dbReference type="SMART" id="SM00470"/>
    </source>
</evidence>
<dbReference type="RefSeq" id="WP_307862806.1">
    <property type="nucleotide sequence ID" value="NZ_JAGINU010000004.1"/>
</dbReference>
<dbReference type="Gene3D" id="1.10.10.2830">
    <property type="match status" value="1"/>
</dbReference>
<reference evidence="5 6" key="1">
    <citation type="submission" date="2021-03" db="EMBL/GenBank/DDBJ databases">
        <title>Sequencing the genomes of 1000 actinobacteria strains.</title>
        <authorList>
            <person name="Klenk H.-P."/>
        </authorList>
    </citation>
    <scope>NUCLEOTIDE SEQUENCE [LARGE SCALE GENOMIC DNA]</scope>
    <source>
        <strain evidence="5 6">DSM 45256</strain>
    </source>
</reference>
<feature type="domain" description="ParB-like N-terminal" evidence="4">
    <location>
        <begin position="56"/>
        <end position="162"/>
    </location>
</feature>
<feature type="compositionally biased region" description="Low complexity" evidence="3">
    <location>
        <begin position="22"/>
        <end position="39"/>
    </location>
</feature>
<accession>A0ABS4W6I1</accession>
<name>A0ABS4W6I1_9PSEU</name>
<dbReference type="InterPro" id="IPR003115">
    <property type="entry name" value="ParB_N"/>
</dbReference>
<feature type="region of interest" description="Disordered" evidence="3">
    <location>
        <begin position="247"/>
        <end position="271"/>
    </location>
</feature>
<dbReference type="Pfam" id="PF02195">
    <property type="entry name" value="ParB_N"/>
    <property type="match status" value="1"/>
</dbReference>
<keyword evidence="6" id="KW-1185">Reference proteome</keyword>